<proteinExistence type="predicted"/>
<gene>
    <name evidence="1" type="ORF">FSB73_07085</name>
</gene>
<evidence type="ECO:0000313" key="1">
    <source>
        <dbReference type="EMBL" id="QEC71469.1"/>
    </source>
</evidence>
<reference evidence="1 2" key="1">
    <citation type="journal article" date="2017" name="Int. J. Syst. Evol. Microbiol.">
        <title>Arachidicoccus ginsenosidivorans sp. nov., with ginsenoside-converting activity isolated from ginseng cultivating soil.</title>
        <authorList>
            <person name="Siddiqi M.Z."/>
            <person name="Aslam Z."/>
            <person name="Im W.T."/>
        </authorList>
    </citation>
    <scope>NUCLEOTIDE SEQUENCE [LARGE SCALE GENOMIC DNA]</scope>
    <source>
        <strain evidence="1 2">Gsoil 809</strain>
    </source>
</reference>
<dbReference type="RefSeq" id="WP_146780847.1">
    <property type="nucleotide sequence ID" value="NZ_CP042434.1"/>
</dbReference>
<sequence>MIIHAKSGADLSSYDRRLQGATTLKAALDKDKPGQPFILLGDFNDHVTSSITKGKTSPYDCFMQDPNYYVLTRDLSNLRSTLDYPGVIDQQIISKELNKYYKAGSVKIRTDITSVVPDFKNGHTSDHYPVSSIFVFSRERAEAPPLQATASKAVVITTTKSRAAAGEEIDAPQRLQQRIFTASVTTGSILVRAATKSRNIQFIVYNKRQHKVLSVHRKYILKGDSFRIRTPKLYKGDYNLVIFSDHGKQVLPFSVK</sequence>
<dbReference type="EMBL" id="CP042434">
    <property type="protein sequence ID" value="QEC71469.1"/>
    <property type="molecule type" value="Genomic_DNA"/>
</dbReference>
<dbReference type="SUPFAM" id="SSF56219">
    <property type="entry name" value="DNase I-like"/>
    <property type="match status" value="1"/>
</dbReference>
<dbReference type="Gene3D" id="3.60.10.10">
    <property type="entry name" value="Endonuclease/exonuclease/phosphatase"/>
    <property type="match status" value="1"/>
</dbReference>
<evidence type="ECO:0000313" key="2">
    <source>
        <dbReference type="Proteomes" id="UP000321291"/>
    </source>
</evidence>
<name>A0A5B8VJI0_9BACT</name>
<accession>A0A5B8VJI0</accession>
<dbReference type="Proteomes" id="UP000321291">
    <property type="component" value="Chromosome"/>
</dbReference>
<organism evidence="1 2">
    <name type="scientific">Arachidicoccus ginsenosidivorans</name>
    <dbReference type="NCBI Taxonomy" id="496057"/>
    <lineage>
        <taxon>Bacteria</taxon>
        <taxon>Pseudomonadati</taxon>
        <taxon>Bacteroidota</taxon>
        <taxon>Chitinophagia</taxon>
        <taxon>Chitinophagales</taxon>
        <taxon>Chitinophagaceae</taxon>
        <taxon>Arachidicoccus</taxon>
    </lineage>
</organism>
<evidence type="ECO:0008006" key="3">
    <source>
        <dbReference type="Google" id="ProtNLM"/>
    </source>
</evidence>
<dbReference type="AlphaFoldDB" id="A0A5B8VJI0"/>
<protein>
    <recommendedName>
        <fullName evidence="3">Endonuclease/exonuclease/phosphatase domain-containing protein</fullName>
    </recommendedName>
</protein>
<keyword evidence="2" id="KW-1185">Reference proteome</keyword>
<dbReference type="InterPro" id="IPR036691">
    <property type="entry name" value="Endo/exonu/phosph_ase_sf"/>
</dbReference>
<dbReference type="OrthoDB" id="5500612at2"/>
<dbReference type="KEGG" id="agi:FSB73_07085"/>